<organism evidence="2 3">
    <name type="scientific">Coniella lustricola</name>
    <dbReference type="NCBI Taxonomy" id="2025994"/>
    <lineage>
        <taxon>Eukaryota</taxon>
        <taxon>Fungi</taxon>
        <taxon>Dikarya</taxon>
        <taxon>Ascomycota</taxon>
        <taxon>Pezizomycotina</taxon>
        <taxon>Sordariomycetes</taxon>
        <taxon>Sordariomycetidae</taxon>
        <taxon>Diaporthales</taxon>
        <taxon>Schizoparmaceae</taxon>
        <taxon>Coniella</taxon>
    </lineage>
</organism>
<sequence length="744" mass="81120">MCRFTYLGYGGCEEPERHYFIRREKCVTKAHLKHWCDPHEQEEAVLTEHDDFIDMACPMCADVAVIYDQPLLEIAHSRRCVLPAPRYDGVTGQYSGLPRHLVYNSRINRPQIPAKNSSEALVPRPLHMARKQIHQRSASETAVNRIRQREVAADYTLPTARYVEEEEEQQQQEHEMLMLPSATYMPGEEQIPMLPATAYMPPPQDSTNMLPKPLPTPQPMELTPPSSREGSLSPPQNRMGMLMRTIPPGESSRRELESIRERARLAAAAADNSNKQTSRPETPQSRRRPATDRSRSGSESSTSSFGTPNPPPPPPPPPRRKASTASSEDSAASSTAVFSRNGSSVASSRSTSHSVVRRPEHHRKESSASAISSSSSASRTPPQQQQQVETGATDKFTTAALRTIGISIDRTDSPERGRGRQRRERGGSSSERSDSPSVWRPTISPPQLQQDSLGMGSNIASNNNNSNNSSNNSSSNNSSSTHINIVEPLKQRLVPFRPTKSGNTTPNSILATTPRREAAALDLQRPPKTPHPNATSSMRSPAAPLRLYPSKDDDAKVASEAFNTMLQEEHRAMAAATKTLQFHHHQSPSEQQQQQQQQQQQNTNNDNGDLESAIEMHLPTVSMQFGSASSNSDPYGTAGVGRAAVANNSSTSTNHKGGLPAAARAGLRRIKTGQVKTVTIASPLRLKRANTEDVLTTPVSATMKVRGGPLFSIAGVGLGSGAGRAQEFEIVHKSGEGEALGKAF</sequence>
<feature type="compositionally biased region" description="Low complexity" evidence="1">
    <location>
        <begin position="591"/>
        <end position="601"/>
    </location>
</feature>
<protein>
    <submittedName>
        <fullName evidence="2">Uncharacterized protein</fullName>
    </submittedName>
</protein>
<feature type="region of interest" description="Disordered" evidence="1">
    <location>
        <begin position="195"/>
        <end position="481"/>
    </location>
</feature>
<dbReference type="Proteomes" id="UP000241462">
    <property type="component" value="Unassembled WGS sequence"/>
</dbReference>
<gene>
    <name evidence="2" type="ORF">BD289DRAFT_453190</name>
</gene>
<name>A0A2T3A8C8_9PEZI</name>
<reference evidence="2 3" key="1">
    <citation type="journal article" date="2018" name="Mycol. Prog.">
        <title>Coniella lustricola, a new species from submerged detritus.</title>
        <authorList>
            <person name="Raudabaugh D.B."/>
            <person name="Iturriaga T."/>
            <person name="Carver A."/>
            <person name="Mondo S."/>
            <person name="Pangilinan J."/>
            <person name="Lipzen A."/>
            <person name="He G."/>
            <person name="Amirebrahimi M."/>
            <person name="Grigoriev I.V."/>
            <person name="Miller A.N."/>
        </authorList>
    </citation>
    <scope>NUCLEOTIDE SEQUENCE [LARGE SCALE GENOMIC DNA]</scope>
    <source>
        <strain evidence="2 3">B22-T-1</strain>
    </source>
</reference>
<feature type="region of interest" description="Disordered" evidence="1">
    <location>
        <begin position="523"/>
        <end position="547"/>
    </location>
</feature>
<keyword evidence="3" id="KW-1185">Reference proteome</keyword>
<feature type="compositionally biased region" description="Basic and acidic residues" evidence="1">
    <location>
        <begin position="409"/>
        <end position="418"/>
    </location>
</feature>
<feature type="region of interest" description="Disordered" evidence="1">
    <location>
        <begin position="581"/>
        <end position="610"/>
    </location>
</feature>
<feature type="compositionally biased region" description="Low complexity" evidence="1">
    <location>
        <begin position="297"/>
        <end position="307"/>
    </location>
</feature>
<feature type="compositionally biased region" description="Basic and acidic residues" evidence="1">
    <location>
        <begin position="251"/>
        <end position="264"/>
    </location>
</feature>
<proteinExistence type="predicted"/>
<feature type="compositionally biased region" description="Low complexity" evidence="1">
    <location>
        <begin position="323"/>
        <end position="354"/>
    </location>
</feature>
<dbReference type="OrthoDB" id="5238585at2759"/>
<feature type="compositionally biased region" description="Polar residues" evidence="1">
    <location>
        <begin position="224"/>
        <end position="236"/>
    </location>
</feature>
<accession>A0A2T3A8C8</accession>
<evidence type="ECO:0000313" key="3">
    <source>
        <dbReference type="Proteomes" id="UP000241462"/>
    </source>
</evidence>
<feature type="compositionally biased region" description="Low complexity" evidence="1">
    <location>
        <begin position="461"/>
        <end position="480"/>
    </location>
</feature>
<evidence type="ECO:0000256" key="1">
    <source>
        <dbReference type="SAM" id="MobiDB-lite"/>
    </source>
</evidence>
<dbReference type="AlphaFoldDB" id="A0A2T3A8C8"/>
<dbReference type="InParanoid" id="A0A2T3A8C8"/>
<evidence type="ECO:0000313" key="2">
    <source>
        <dbReference type="EMBL" id="PSR85690.1"/>
    </source>
</evidence>
<feature type="compositionally biased region" description="Polar residues" evidence="1">
    <location>
        <begin position="379"/>
        <end position="390"/>
    </location>
</feature>
<dbReference type="EMBL" id="KZ678439">
    <property type="protein sequence ID" value="PSR85690.1"/>
    <property type="molecule type" value="Genomic_DNA"/>
</dbReference>
<feature type="compositionally biased region" description="Pro residues" evidence="1">
    <location>
        <begin position="308"/>
        <end position="317"/>
    </location>
</feature>
<feature type="compositionally biased region" description="Low complexity" evidence="1">
    <location>
        <begin position="367"/>
        <end position="378"/>
    </location>
</feature>
<feature type="compositionally biased region" description="Polar residues" evidence="1">
    <location>
        <begin position="271"/>
        <end position="283"/>
    </location>
</feature>